<dbReference type="STRING" id="225345.CLCHR_03410"/>
<keyword evidence="4" id="KW-1185">Reference proteome</keyword>
<dbReference type="RefSeq" id="WP_079437925.1">
    <property type="nucleotide sequence ID" value="NZ_JBLZIA010000010.1"/>
</dbReference>
<dbReference type="InterPro" id="IPR018658">
    <property type="entry name" value="DUF2089"/>
</dbReference>
<reference evidence="3 4" key="1">
    <citation type="submission" date="2017-03" db="EMBL/GenBank/DDBJ databases">
        <title>Genome sequence of Clostridium chromiireducens DSM 23318.</title>
        <authorList>
            <person name="Poehlein A."/>
            <person name="Daniel R."/>
        </authorList>
    </citation>
    <scope>NUCLEOTIDE SEQUENCE [LARGE SCALE GENOMIC DNA]</scope>
    <source>
        <strain evidence="3 4">DSM 23318</strain>
    </source>
</reference>
<sequence>MNRDFVSECPRCKEKLVATRLSCDNCEMELSGDFPLSKFDYLSIDEREFIECFLKHQGNFKAVQNEKDMSYPATKKRLVDILEKLELVQSKGEEKLDFSLSKVAHVDINDTDSIVVKTIKEKLNDNTGRAIIKLYQGDSCAIWFDENGKGLVSPKIPPANQLIWQVFDAAVEVVLNNGGKAVKGKARSGAKLGSDDLPINSVEGYIANKVHGVKEGETAFGPGFVICAVLDWADICKNERGYLTMNPTFLDKITR</sequence>
<organism evidence="3 4">
    <name type="scientific">Clostridium chromiireducens</name>
    <dbReference type="NCBI Taxonomy" id="225345"/>
    <lineage>
        <taxon>Bacteria</taxon>
        <taxon>Bacillati</taxon>
        <taxon>Bacillota</taxon>
        <taxon>Clostridia</taxon>
        <taxon>Eubacteriales</taxon>
        <taxon>Clostridiaceae</taxon>
        <taxon>Clostridium</taxon>
    </lineage>
</organism>
<proteinExistence type="predicted"/>
<protein>
    <recommendedName>
        <fullName evidence="5">DUF2089 domain-containing protein</fullName>
    </recommendedName>
</protein>
<dbReference type="AlphaFoldDB" id="A0A1V4J1E8"/>
<name>A0A1V4J1E8_9CLOT</name>
<feature type="domain" description="DUF2089" evidence="2">
    <location>
        <begin position="9"/>
        <end position="40"/>
    </location>
</feature>
<feature type="domain" description="DUF2089" evidence="1">
    <location>
        <begin position="42"/>
        <end position="87"/>
    </location>
</feature>
<evidence type="ECO:0008006" key="5">
    <source>
        <dbReference type="Google" id="ProtNLM"/>
    </source>
</evidence>
<evidence type="ECO:0000313" key="3">
    <source>
        <dbReference type="EMBL" id="OPJ65983.1"/>
    </source>
</evidence>
<evidence type="ECO:0000313" key="4">
    <source>
        <dbReference type="Proteomes" id="UP000191056"/>
    </source>
</evidence>
<dbReference type="InterPro" id="IPR053957">
    <property type="entry name" value="DUF2089_Zn_ribbon"/>
</dbReference>
<dbReference type="Proteomes" id="UP000191056">
    <property type="component" value="Unassembled WGS sequence"/>
</dbReference>
<gene>
    <name evidence="3" type="ORF">CLCHR_03410</name>
</gene>
<evidence type="ECO:0000259" key="2">
    <source>
        <dbReference type="Pfam" id="PF22747"/>
    </source>
</evidence>
<dbReference type="OrthoDB" id="9797643at2"/>
<dbReference type="EMBL" id="MZGT01000003">
    <property type="protein sequence ID" value="OPJ65983.1"/>
    <property type="molecule type" value="Genomic_DNA"/>
</dbReference>
<comment type="caution">
    <text evidence="3">The sequence shown here is derived from an EMBL/GenBank/DDBJ whole genome shotgun (WGS) entry which is preliminary data.</text>
</comment>
<accession>A0A1V4J1E8</accession>
<dbReference type="Pfam" id="PF09862">
    <property type="entry name" value="DUF2089"/>
    <property type="match status" value="1"/>
</dbReference>
<evidence type="ECO:0000259" key="1">
    <source>
        <dbReference type="Pfam" id="PF09862"/>
    </source>
</evidence>
<dbReference type="Pfam" id="PF22747">
    <property type="entry name" value="Zn_ribbon_DUF2089"/>
    <property type="match status" value="1"/>
</dbReference>